<evidence type="ECO:0000313" key="3">
    <source>
        <dbReference type="Proteomes" id="UP000316621"/>
    </source>
</evidence>
<reference evidence="2 3" key="1">
    <citation type="journal article" date="2018" name="Science">
        <title>The opium poppy genome and morphinan production.</title>
        <authorList>
            <person name="Guo L."/>
            <person name="Winzer T."/>
            <person name="Yang X."/>
            <person name="Li Y."/>
            <person name="Ning Z."/>
            <person name="He Z."/>
            <person name="Teodor R."/>
            <person name="Lu Y."/>
            <person name="Bowser T.A."/>
            <person name="Graham I.A."/>
            <person name="Ye K."/>
        </authorList>
    </citation>
    <scope>NUCLEOTIDE SEQUENCE [LARGE SCALE GENOMIC DNA]</scope>
    <source>
        <strain evidence="3">cv. HN1</strain>
        <tissue evidence="2">Leaves</tissue>
    </source>
</reference>
<sequence>MPPKGSWGFSLFGNGDSVSVERNIDGSLKNSPSPPLRLQLDKDVYRPGDLVSATIQIHNHCTPTDQSEIQQEDDDDACSLLVERLGFEIIGTEKLDTQWFSLQKPLPGTKHRRGEKIFLDCSTPHVVSNQIVSAGATKTYIVRTELPDDIPPSYRGTTIRYFYYVRTTLSGRLLALERGSRQDSINETIILEDRIPLQIWVTQKTSGMLTEDQSDGVLFLLIPFYFAATISKDIYWKEKDSDSEWARANETFDGGEEGYDSSRDETLSVSSYNPSKGNLNTAFGSSLSLQSAATRFSNKDVLHLQGERSSLSSYLALPRVSVAEVLHDSSGDVLSPGKKSPAILSPSKQRKHAFSPDEDTGVSPVAGTSEPAASEGFVRGRSYNIRLDDQVLLRFSPKNSDSTYYFSDMIGGTLTFFHEEGARRCLEVSITLETSETISQRFVHLSRRNAPMLTKIQSDHYEVVADLVQTSFLFSIPMDGPMSFSTPLVSVQWALRFEFFTTPKNVDWRRYEHPLLIEGRDKGEWVLPIAVHAPPPRAQPTNTRNERPLWVVLQHKSLKTIELNFG</sequence>
<keyword evidence="3" id="KW-1185">Reference proteome</keyword>
<dbReference type="InterPro" id="IPR014848">
    <property type="entry name" value="Rgp1"/>
</dbReference>
<feature type="region of interest" description="Disordered" evidence="1">
    <location>
        <begin position="251"/>
        <end position="271"/>
    </location>
</feature>
<dbReference type="EMBL" id="CM010721">
    <property type="protein sequence ID" value="RZC69905.1"/>
    <property type="molecule type" value="Genomic_DNA"/>
</dbReference>
<dbReference type="STRING" id="3469.A0A4Y7KDA4"/>
<proteinExistence type="predicted"/>
<name>A0A4Y7KDA4_PAPSO</name>
<protein>
    <recommendedName>
        <fullName evidence="4">Reduced growth phenotype protein 1</fullName>
    </recommendedName>
</protein>
<dbReference type="Gramene" id="RZC69905">
    <property type="protein sequence ID" value="RZC69905"/>
    <property type="gene ID" value="C5167_033029"/>
</dbReference>
<gene>
    <name evidence="2" type="ORF">C5167_033029</name>
</gene>
<dbReference type="PANTHER" id="PTHR12507">
    <property type="entry name" value="REDUCED GROWTH PHENOTYPE 1 RGP1, YEAST -RELATED"/>
    <property type="match status" value="1"/>
</dbReference>
<feature type="region of interest" description="Disordered" evidence="1">
    <location>
        <begin position="330"/>
        <end position="373"/>
    </location>
</feature>
<evidence type="ECO:0000256" key="1">
    <source>
        <dbReference type="SAM" id="MobiDB-lite"/>
    </source>
</evidence>
<evidence type="ECO:0000313" key="2">
    <source>
        <dbReference type="EMBL" id="RZC69905.1"/>
    </source>
</evidence>
<dbReference type="OMA" id="RYMYYVR"/>
<accession>A0A4Y7KDA4</accession>
<dbReference type="Pfam" id="PF08737">
    <property type="entry name" value="Rgp1"/>
    <property type="match status" value="1"/>
</dbReference>
<evidence type="ECO:0008006" key="4">
    <source>
        <dbReference type="Google" id="ProtNLM"/>
    </source>
</evidence>
<dbReference type="Proteomes" id="UP000316621">
    <property type="component" value="Chromosome 7"/>
</dbReference>
<dbReference type="AlphaFoldDB" id="A0A4Y7KDA4"/>
<organism evidence="2 3">
    <name type="scientific">Papaver somniferum</name>
    <name type="common">Opium poppy</name>
    <dbReference type="NCBI Taxonomy" id="3469"/>
    <lineage>
        <taxon>Eukaryota</taxon>
        <taxon>Viridiplantae</taxon>
        <taxon>Streptophyta</taxon>
        <taxon>Embryophyta</taxon>
        <taxon>Tracheophyta</taxon>
        <taxon>Spermatophyta</taxon>
        <taxon>Magnoliopsida</taxon>
        <taxon>Ranunculales</taxon>
        <taxon>Papaveraceae</taxon>
        <taxon>Papaveroideae</taxon>
        <taxon>Papaver</taxon>
    </lineage>
</organism>